<proteinExistence type="inferred from homology"/>
<dbReference type="GO" id="GO:0005524">
    <property type="term" value="F:ATP binding"/>
    <property type="evidence" value="ECO:0007669"/>
    <property type="project" value="InterPro"/>
</dbReference>
<dbReference type="InterPro" id="IPR013507">
    <property type="entry name" value="DNA_mismatch_S5_2-like"/>
</dbReference>
<protein>
    <recommendedName>
        <fullName evidence="4">DNA mismatch repair protein S5 domain-containing protein</fullName>
    </recommendedName>
</protein>
<feature type="region of interest" description="Disordered" evidence="3">
    <location>
        <begin position="485"/>
        <end position="505"/>
    </location>
</feature>
<dbReference type="GO" id="GO:0032389">
    <property type="term" value="C:MutLalpha complex"/>
    <property type="evidence" value="ECO:0007669"/>
    <property type="project" value="TreeGrafter"/>
</dbReference>
<dbReference type="SUPFAM" id="SSF55874">
    <property type="entry name" value="ATPase domain of HSP90 chaperone/DNA topoisomerase II/histidine kinase"/>
    <property type="match status" value="1"/>
</dbReference>
<comment type="caution">
    <text evidence="5">The sequence shown here is derived from an EMBL/GenBank/DDBJ whole genome shotgun (WGS) entry which is preliminary data.</text>
</comment>
<dbReference type="GO" id="GO:0006298">
    <property type="term" value="P:mismatch repair"/>
    <property type="evidence" value="ECO:0007669"/>
    <property type="project" value="InterPro"/>
</dbReference>
<evidence type="ECO:0000313" key="6">
    <source>
        <dbReference type="Proteomes" id="UP000650833"/>
    </source>
</evidence>
<dbReference type="PANTHER" id="PTHR10073:SF52">
    <property type="entry name" value="MISMATCH REPAIR ENDONUCLEASE PMS2"/>
    <property type="match status" value="1"/>
</dbReference>
<dbReference type="InterPro" id="IPR014762">
    <property type="entry name" value="DNA_mismatch_repair_CS"/>
</dbReference>
<feature type="compositionally biased region" description="Low complexity" evidence="3">
    <location>
        <begin position="638"/>
        <end position="663"/>
    </location>
</feature>
<sequence>MTIKVLDKGTIQHLHSGQVIVDFEAIVKELIENSLDANATSIEVMLINNGLESIQVKDDGVGIDENDRQYIAKRYHTSKLVNFDDLESIASYGFRGEALNSMCTISDHVIFMTKTKSDTIGKQYDVDKDGTISNEKPTNMISKSGTIITLYKPFYNLPVRRQLAQKNIAQNTKKLQELLVKYALAYPNVRFSSHQARDTVGYTFNNNNNSWIKPVTTSIEKTISIVYGSQLANMVERFIETDPNHPTLTVDMILPKQNSDPSVVYKGGDRVFIYVNQRPINYVKSEMKELVNTIRNRYREVIGLSENNKKNPFMYVDIQIAPDEYDVNIEPNKATIYFHNKQLIYNLVDKVVDTIYPTKIDAFFNKQNQSALRNVDTVEEDEEPLFAPETVVLEANTSKNPIISSPPASTLSSLIPQPPHLPVPLQESRLSISPPVNMDHSWSFSMMSDDEEDEPLDDIPTIEKINKSLITNTAPMANWQIDTASSVTGPNETSRADSISIPVPSIPDDEASVTNNNANMHLSQAATSAIPPFTIPQKRTLPNISPPEQTATIHTNKRISLPYINKRQELLNSVGTSDIVEDFITPSPSKLPTAAEQSQQIPRSPHSVGLLTNKVPHASPLDVRSTLTQKQLSPSVVPTQPRQPTTTKTTTTTTTTTAKPKTQLNLLQAFSQKSRNQNKLSSTSVNNTNSPHLRTTTLNQSLVIPCDFNRIKANYPKFKKQHDKIHHVCIEDYLALNYQMSNNNSNAQLISTSTTATNGLSFYSRGGTHEIGVVKLKTLCINTIYNQLWRDHKVICKKSLDRPVQIQFRENDPLCSALITLDSREVVVDDDYHGHKKIAYYEIIEDCVVCNGFRVRWRKDRNSHNLIIQFTGIYSLGSGYGPSDFRELLALLSESQTFNRPTKISNHLWSVAEEIYEHDKSADSLELEDMLQELNWTRDETAEDSIWELGLSRNGHLIASKLSNLSKQ</sequence>
<feature type="region of interest" description="Disordered" evidence="3">
    <location>
        <begin position="625"/>
        <end position="693"/>
    </location>
</feature>
<evidence type="ECO:0000256" key="1">
    <source>
        <dbReference type="ARBA" id="ARBA00006082"/>
    </source>
</evidence>
<comment type="similarity">
    <text evidence="1">Belongs to the DNA mismatch repair MutL/HexB family.</text>
</comment>
<feature type="compositionally biased region" description="Polar residues" evidence="3">
    <location>
        <begin position="588"/>
        <end position="602"/>
    </location>
</feature>
<evidence type="ECO:0000256" key="2">
    <source>
        <dbReference type="ARBA" id="ARBA00022763"/>
    </source>
</evidence>
<dbReference type="Pfam" id="PF01119">
    <property type="entry name" value="DNA_mis_repair"/>
    <property type="match status" value="1"/>
</dbReference>
<dbReference type="InterPro" id="IPR014721">
    <property type="entry name" value="Ribsml_uS5_D2-typ_fold_subgr"/>
</dbReference>
<dbReference type="InterPro" id="IPR038973">
    <property type="entry name" value="MutL/Mlh/Pms-like"/>
</dbReference>
<dbReference type="OrthoDB" id="10263226at2759"/>
<keyword evidence="2" id="KW-0227">DNA damage</keyword>
<dbReference type="CDD" id="cd16926">
    <property type="entry name" value="HATPase_MutL-MLH-PMS-like"/>
    <property type="match status" value="1"/>
</dbReference>
<dbReference type="Pfam" id="PF13589">
    <property type="entry name" value="HATPase_c_3"/>
    <property type="match status" value="1"/>
</dbReference>
<dbReference type="GO" id="GO:0030983">
    <property type="term" value="F:mismatched DNA binding"/>
    <property type="evidence" value="ECO:0007669"/>
    <property type="project" value="InterPro"/>
</dbReference>
<dbReference type="InterPro" id="IPR020568">
    <property type="entry name" value="Ribosomal_Su5_D2-typ_SF"/>
</dbReference>
<feature type="compositionally biased region" description="Polar residues" evidence="3">
    <location>
        <begin position="485"/>
        <end position="497"/>
    </location>
</feature>
<feature type="compositionally biased region" description="Polar residues" evidence="3">
    <location>
        <begin position="664"/>
        <end position="693"/>
    </location>
</feature>
<organism evidence="5 6">
    <name type="scientific">Mucor plumbeus</name>
    <dbReference type="NCBI Taxonomy" id="97098"/>
    <lineage>
        <taxon>Eukaryota</taxon>
        <taxon>Fungi</taxon>
        <taxon>Fungi incertae sedis</taxon>
        <taxon>Mucoromycota</taxon>
        <taxon>Mucoromycotina</taxon>
        <taxon>Mucoromycetes</taxon>
        <taxon>Mucorales</taxon>
        <taxon>Mucorineae</taxon>
        <taxon>Mucoraceae</taxon>
        <taxon>Mucor</taxon>
    </lineage>
</organism>
<dbReference type="GO" id="GO:0140664">
    <property type="term" value="F:ATP-dependent DNA damage sensor activity"/>
    <property type="evidence" value="ECO:0007669"/>
    <property type="project" value="InterPro"/>
</dbReference>
<dbReference type="Proteomes" id="UP000650833">
    <property type="component" value="Unassembled WGS sequence"/>
</dbReference>
<dbReference type="PANTHER" id="PTHR10073">
    <property type="entry name" value="DNA MISMATCH REPAIR PROTEIN MLH, PMS, MUTL"/>
    <property type="match status" value="1"/>
</dbReference>
<feature type="region of interest" description="Disordered" evidence="3">
    <location>
        <begin position="588"/>
        <end position="607"/>
    </location>
</feature>
<dbReference type="AlphaFoldDB" id="A0A8H7QI88"/>
<dbReference type="EMBL" id="JAEPRC010000664">
    <property type="protein sequence ID" value="KAG2193214.1"/>
    <property type="molecule type" value="Genomic_DNA"/>
</dbReference>
<dbReference type="InterPro" id="IPR036890">
    <property type="entry name" value="HATPase_C_sf"/>
</dbReference>
<dbReference type="NCBIfam" id="TIGR00585">
    <property type="entry name" value="mutl"/>
    <property type="match status" value="1"/>
</dbReference>
<name>A0A8H7QI88_9FUNG</name>
<feature type="domain" description="DNA mismatch repair protein S5" evidence="4">
    <location>
        <begin position="223"/>
        <end position="357"/>
    </location>
</feature>
<evidence type="ECO:0000256" key="3">
    <source>
        <dbReference type="SAM" id="MobiDB-lite"/>
    </source>
</evidence>
<gene>
    <name evidence="5" type="ORF">INT46_000053</name>
</gene>
<dbReference type="InterPro" id="IPR002099">
    <property type="entry name" value="MutL/Mlh/PMS"/>
</dbReference>
<dbReference type="SUPFAM" id="SSF54211">
    <property type="entry name" value="Ribosomal protein S5 domain 2-like"/>
    <property type="match status" value="1"/>
</dbReference>
<dbReference type="GO" id="GO:0016887">
    <property type="term" value="F:ATP hydrolysis activity"/>
    <property type="evidence" value="ECO:0007669"/>
    <property type="project" value="InterPro"/>
</dbReference>
<dbReference type="Gene3D" id="3.30.230.10">
    <property type="match status" value="1"/>
</dbReference>
<accession>A0A8H7QI88</accession>
<dbReference type="PROSITE" id="PS00058">
    <property type="entry name" value="DNA_MISMATCH_REPAIR_1"/>
    <property type="match status" value="1"/>
</dbReference>
<dbReference type="FunFam" id="3.30.565.10:FF:000017">
    <property type="entry name" value="PMS1 homolog 1, mismatch repair system component"/>
    <property type="match status" value="1"/>
</dbReference>
<feature type="compositionally biased region" description="Polar residues" evidence="3">
    <location>
        <begin position="625"/>
        <end position="637"/>
    </location>
</feature>
<reference evidence="5" key="1">
    <citation type="submission" date="2020-12" db="EMBL/GenBank/DDBJ databases">
        <title>Metabolic potential, ecology and presence of endohyphal bacteria is reflected in genomic diversity of Mucoromycotina.</title>
        <authorList>
            <person name="Muszewska A."/>
            <person name="Okrasinska A."/>
            <person name="Steczkiewicz K."/>
            <person name="Drgas O."/>
            <person name="Orlowska M."/>
            <person name="Perlinska-Lenart U."/>
            <person name="Aleksandrzak-Piekarczyk T."/>
            <person name="Szatraj K."/>
            <person name="Zielenkiewicz U."/>
            <person name="Pilsyk S."/>
            <person name="Malc E."/>
            <person name="Mieczkowski P."/>
            <person name="Kruszewska J.S."/>
            <person name="Biernat P."/>
            <person name="Pawlowska J."/>
        </authorList>
    </citation>
    <scope>NUCLEOTIDE SEQUENCE</scope>
    <source>
        <strain evidence="5">CBS 226.32</strain>
    </source>
</reference>
<evidence type="ECO:0000313" key="5">
    <source>
        <dbReference type="EMBL" id="KAG2193214.1"/>
    </source>
</evidence>
<dbReference type="Gene3D" id="3.30.565.10">
    <property type="entry name" value="Histidine kinase-like ATPase, C-terminal domain"/>
    <property type="match status" value="1"/>
</dbReference>
<dbReference type="SMART" id="SM01340">
    <property type="entry name" value="DNA_mis_repair"/>
    <property type="match status" value="1"/>
</dbReference>
<dbReference type="CDD" id="cd00782">
    <property type="entry name" value="MutL_Trans"/>
    <property type="match status" value="1"/>
</dbReference>
<evidence type="ECO:0000259" key="4">
    <source>
        <dbReference type="SMART" id="SM01340"/>
    </source>
</evidence>
<keyword evidence="6" id="KW-1185">Reference proteome</keyword>